<evidence type="ECO:0000313" key="4">
    <source>
        <dbReference type="Proteomes" id="UP000504634"/>
    </source>
</evidence>
<keyword evidence="3" id="KW-0472">Membrane</keyword>
<evidence type="ECO:0000256" key="1">
    <source>
        <dbReference type="SAM" id="Coils"/>
    </source>
</evidence>
<feature type="transmembrane region" description="Helical" evidence="3">
    <location>
        <begin position="30"/>
        <end position="55"/>
    </location>
</feature>
<keyword evidence="4" id="KW-1185">Reference proteome</keyword>
<sequence>MFIRPKLSYRTLLHPLKRCIGKLKRPRPNWIMGILLVYTIMSLMIVKVASTAALYQQQQQQNQQQQLVNNPFVTASGDEAVEAETTPEVSVESDNTSYSSVHEAERSNIDKMRAKLQQLQHEQQQQYRQQQLQMQQQQLQQLQQIQHATGGETAYLLERADDTAREQPIYGTWRTKARRPQPLVAGGAAEEAHFYERLPKRSATMTPLKDILRDQLPRPPRLLSTQRPASTALLRRQYSESAGSLALRDDPKPKPFHFPYDGPLPEQFKKGAPPELNNIQDILQHLRLSEAPNKLPPPPLPQLLMMPTGLHIAGSIKNFKTSGLGNFFRGKRHKKQLQLSIPLSMPMHMPVAMPMQLFGPPHQPGGYFNGLPLPHQRVAIDQLYPFKPRSPHDINLLALQQQQLPPSSKGAKKKKKKQSKLQQQYPQYAPDGSQQHFVTDSYGIANIPSLLSLNATHQPHLKRVPFKVNLDIYPVLPPTKEFKPTMKDEMRHLPPSRPVSVLRHPFQADFMAPHAPSAAPLVAASAAHGHQGGGIYQTPFKFPTPASSLMPVRFPDQATRYTQHHMYYQPQKYPPQQTFVPEDCVYAHPSSNGGQQGPDTQSNQIMLHLNVFPKQKPTATVRASTNPFYSNNNMQRLTSNANTNELPAPPSPIEPRQVSVSTSTAALQQPQQQQHIQMNQTQQQANHTISRSDNFEPLPLLDFEHPIVAADLPPELPQPAALTGNHLELLPSTTERRNTFRHNSNAHIDQLAVEAQTASLFRFPVEDLIQFQVDDAL</sequence>
<protein>
    <submittedName>
        <fullName evidence="5">Uncharacterized protein LOC115632709</fullName>
    </submittedName>
</protein>
<dbReference type="OrthoDB" id="45313at2759"/>
<name>A0A6J2UBE3_DROLE</name>
<keyword evidence="3" id="KW-1133">Transmembrane helix</keyword>
<reference evidence="5" key="1">
    <citation type="submission" date="2025-08" db="UniProtKB">
        <authorList>
            <consortium name="RefSeq"/>
        </authorList>
    </citation>
    <scope>IDENTIFICATION</scope>
    <source>
        <strain evidence="5">11010-0011.00</strain>
        <tissue evidence="5">Whole body</tissue>
    </source>
</reference>
<evidence type="ECO:0000313" key="5">
    <source>
        <dbReference type="RefSeq" id="XP_030385811.1"/>
    </source>
</evidence>
<feature type="coiled-coil region" evidence="1">
    <location>
        <begin position="102"/>
        <end position="140"/>
    </location>
</feature>
<dbReference type="GeneID" id="115632709"/>
<organism evidence="4 5">
    <name type="scientific">Drosophila lebanonensis</name>
    <name type="common">Fruit fly</name>
    <name type="synonym">Scaptodrosophila lebanonensis</name>
    <dbReference type="NCBI Taxonomy" id="7225"/>
    <lineage>
        <taxon>Eukaryota</taxon>
        <taxon>Metazoa</taxon>
        <taxon>Ecdysozoa</taxon>
        <taxon>Arthropoda</taxon>
        <taxon>Hexapoda</taxon>
        <taxon>Insecta</taxon>
        <taxon>Pterygota</taxon>
        <taxon>Neoptera</taxon>
        <taxon>Endopterygota</taxon>
        <taxon>Diptera</taxon>
        <taxon>Brachycera</taxon>
        <taxon>Muscomorpha</taxon>
        <taxon>Ephydroidea</taxon>
        <taxon>Drosophilidae</taxon>
        <taxon>Scaptodrosophila</taxon>
    </lineage>
</organism>
<dbReference type="AlphaFoldDB" id="A0A6J2UBE3"/>
<feature type="region of interest" description="Disordered" evidence="2">
    <location>
        <begin position="402"/>
        <end position="433"/>
    </location>
</feature>
<dbReference type="Proteomes" id="UP000504634">
    <property type="component" value="Unplaced"/>
</dbReference>
<gene>
    <name evidence="5" type="primary">LOC115632709</name>
</gene>
<proteinExistence type="predicted"/>
<dbReference type="RefSeq" id="XP_030385811.1">
    <property type="nucleotide sequence ID" value="XM_030529951.1"/>
</dbReference>
<keyword evidence="3" id="KW-0812">Transmembrane</keyword>
<evidence type="ECO:0000256" key="2">
    <source>
        <dbReference type="SAM" id="MobiDB-lite"/>
    </source>
</evidence>
<feature type="compositionally biased region" description="Basic residues" evidence="2">
    <location>
        <begin position="410"/>
        <end position="419"/>
    </location>
</feature>
<feature type="region of interest" description="Disordered" evidence="2">
    <location>
        <begin position="82"/>
        <end position="102"/>
    </location>
</feature>
<evidence type="ECO:0000256" key="3">
    <source>
        <dbReference type="SAM" id="Phobius"/>
    </source>
</evidence>
<keyword evidence="1" id="KW-0175">Coiled coil</keyword>
<accession>A0A6J2UBE3</accession>
<feature type="compositionally biased region" description="Low complexity" evidence="2">
    <location>
        <begin position="420"/>
        <end position="429"/>
    </location>
</feature>